<dbReference type="PANTHER" id="PTHR35004">
    <property type="entry name" value="TRANSPOSASE RV3428C-RELATED"/>
    <property type="match status" value="1"/>
</dbReference>
<proteinExistence type="predicted"/>
<protein>
    <submittedName>
        <fullName evidence="3">Transposase</fullName>
    </submittedName>
</protein>
<dbReference type="InterPro" id="IPR009004">
    <property type="entry name" value="Transposase_Mu_C"/>
</dbReference>
<evidence type="ECO:0000313" key="3">
    <source>
        <dbReference type="EMBL" id="MDP9888628.1"/>
    </source>
</evidence>
<organism evidence="3 4">
    <name type="scientific">Pseudarthrobacter enclensis</name>
    <dbReference type="NCBI Taxonomy" id="993070"/>
    <lineage>
        <taxon>Bacteria</taxon>
        <taxon>Bacillati</taxon>
        <taxon>Actinomycetota</taxon>
        <taxon>Actinomycetes</taxon>
        <taxon>Micrococcales</taxon>
        <taxon>Micrococcaceae</taxon>
        <taxon>Pseudarthrobacter</taxon>
    </lineage>
</organism>
<dbReference type="InterPro" id="IPR015378">
    <property type="entry name" value="Transposase-like_Mu_C"/>
</dbReference>
<dbReference type="SUPFAM" id="SSF50610">
    <property type="entry name" value="mu transposase, C-terminal domain"/>
    <property type="match status" value="1"/>
</dbReference>
<dbReference type="Pfam" id="PF13384">
    <property type="entry name" value="HTH_23"/>
    <property type="match status" value="1"/>
</dbReference>
<dbReference type="Proteomes" id="UP001226577">
    <property type="component" value="Unassembled WGS sequence"/>
</dbReference>
<dbReference type="InterPro" id="IPR012337">
    <property type="entry name" value="RNaseH-like_sf"/>
</dbReference>
<accession>A0ABT9RTR1</accession>
<dbReference type="Pfam" id="PF00665">
    <property type="entry name" value="rve"/>
    <property type="match status" value="1"/>
</dbReference>
<dbReference type="InterPro" id="IPR009057">
    <property type="entry name" value="Homeodomain-like_sf"/>
</dbReference>
<dbReference type="Pfam" id="PF09299">
    <property type="entry name" value="Mu-transpos_C"/>
    <property type="match status" value="1"/>
</dbReference>
<feature type="region of interest" description="Disordered" evidence="1">
    <location>
        <begin position="462"/>
        <end position="490"/>
    </location>
</feature>
<dbReference type="PROSITE" id="PS50994">
    <property type="entry name" value="INTEGRASE"/>
    <property type="match status" value="1"/>
</dbReference>
<gene>
    <name evidence="3" type="ORF">J2X98_002221</name>
</gene>
<dbReference type="EMBL" id="JAUSRE010000010">
    <property type="protein sequence ID" value="MDP9888628.1"/>
    <property type="molecule type" value="Genomic_DNA"/>
</dbReference>
<keyword evidence="4" id="KW-1185">Reference proteome</keyword>
<dbReference type="SUPFAM" id="SSF46689">
    <property type="entry name" value="Homeodomain-like"/>
    <property type="match status" value="1"/>
</dbReference>
<dbReference type="Gene3D" id="2.30.30.130">
    <property type="entry name" value="Transposase, Mu, C-terminal"/>
    <property type="match status" value="1"/>
</dbReference>
<dbReference type="InterPro" id="IPR036397">
    <property type="entry name" value="RNaseH_sf"/>
</dbReference>
<feature type="domain" description="Integrase catalytic" evidence="2">
    <location>
        <begin position="156"/>
        <end position="343"/>
    </location>
</feature>
<dbReference type="InterPro" id="IPR001584">
    <property type="entry name" value="Integrase_cat-core"/>
</dbReference>
<evidence type="ECO:0000313" key="4">
    <source>
        <dbReference type="Proteomes" id="UP001226577"/>
    </source>
</evidence>
<dbReference type="Gene3D" id="3.30.420.10">
    <property type="entry name" value="Ribonuclease H-like superfamily/Ribonuclease H"/>
    <property type="match status" value="1"/>
</dbReference>
<name>A0ABT9RTR1_9MICC</name>
<sequence length="490" mass="54458">MTAGGSGPLAGDAASTPDQTVVVRWQILRRHIEEGVPLRTLAAHEGIGLRTLQRWHAAHKRDGIAGLATANRGTTRRRSTPELVALIEGLALVKPPLPIAAIARKANRVAADHDWPPLSYSTVRSITAGLDPGMIMLAQKGTAAYRDTFELAWRHRAERPNAIWQTDHTELDILVLDANLKPGRPWLTTIMDDYSRAICGYMLFLGAPSALNTALALRQGIWPKAGAGWPMCGIPDVLYVDHGADFTSHHLTQTAKDLHFEITYSTVARPQGRGKIERFYGTVNTELLAELPGRLARGHPPPAPVLTLKELDTAISRFIVENYHQREHPEIGATPHDAWVSDGWLPRLPATMDELNLLLLTVAKPRIVHRDGVHFQGLRYVSPLLAAYVREPVVVRYDPRDVTEIRVFHKNQFICKAVDPDHETSTLTLKDIQAARSARRRELRGQINQRIAIVARHLPDLASAKPAPGPAPVEHPKKRPKLRTYLEDDR</sequence>
<evidence type="ECO:0000256" key="1">
    <source>
        <dbReference type="SAM" id="MobiDB-lite"/>
    </source>
</evidence>
<comment type="caution">
    <text evidence="3">The sequence shown here is derived from an EMBL/GenBank/DDBJ whole genome shotgun (WGS) entry which is preliminary data.</text>
</comment>
<dbReference type="SUPFAM" id="SSF53098">
    <property type="entry name" value="Ribonuclease H-like"/>
    <property type="match status" value="1"/>
</dbReference>
<evidence type="ECO:0000259" key="2">
    <source>
        <dbReference type="PROSITE" id="PS50994"/>
    </source>
</evidence>
<dbReference type="PANTHER" id="PTHR35004:SF6">
    <property type="entry name" value="TRANSPOSASE"/>
    <property type="match status" value="1"/>
</dbReference>
<reference evidence="3 4" key="1">
    <citation type="submission" date="2023-07" db="EMBL/GenBank/DDBJ databases">
        <title>Sorghum-associated microbial communities from plants grown in Nebraska, USA.</title>
        <authorList>
            <person name="Schachtman D."/>
        </authorList>
    </citation>
    <scope>NUCLEOTIDE SEQUENCE [LARGE SCALE GENOMIC DNA]</scope>
    <source>
        <strain evidence="3 4">CC222</strain>
    </source>
</reference>